<organism evidence="2 3">
    <name type="scientific">Blastomonas fulva</name>
    <dbReference type="NCBI Taxonomy" id="1550728"/>
    <lineage>
        <taxon>Bacteria</taxon>
        <taxon>Pseudomonadati</taxon>
        <taxon>Pseudomonadota</taxon>
        <taxon>Alphaproteobacteria</taxon>
        <taxon>Sphingomonadales</taxon>
        <taxon>Sphingomonadaceae</taxon>
        <taxon>Blastomonas</taxon>
    </lineage>
</organism>
<dbReference type="GeneID" id="303485516"/>
<protein>
    <submittedName>
        <fullName evidence="2">NmrA-like protein</fullName>
    </submittedName>
</protein>
<dbReference type="Gene3D" id="3.90.25.10">
    <property type="entry name" value="UDP-galactose 4-epimerase, domain 1"/>
    <property type="match status" value="1"/>
</dbReference>
<dbReference type="InterPro" id="IPR051604">
    <property type="entry name" value="Ergot_Alk_Oxidoreductase"/>
</dbReference>
<dbReference type="Gene3D" id="3.40.50.720">
    <property type="entry name" value="NAD(P)-binding Rossmann-like Domain"/>
    <property type="match status" value="1"/>
</dbReference>
<dbReference type="PANTHER" id="PTHR43162:SF1">
    <property type="entry name" value="PRESTALK A DIFFERENTIATION PROTEIN A"/>
    <property type="match status" value="1"/>
</dbReference>
<dbReference type="PANTHER" id="PTHR43162">
    <property type="match status" value="1"/>
</dbReference>
<gene>
    <name evidence="2" type="ORF">B5J99_08030</name>
</gene>
<reference evidence="2 3" key="1">
    <citation type="submission" date="2017-03" db="EMBL/GenBank/DDBJ databases">
        <title>Complete genome sequence of Blastomonas fulva degrading microcsystin LR.</title>
        <authorList>
            <person name="Lee H.-g."/>
            <person name="Jin L."/>
            <person name="oh H.-M."/>
        </authorList>
    </citation>
    <scope>NUCLEOTIDE SEQUENCE [LARGE SCALE GENOMIC DNA]</scope>
    <source>
        <strain evidence="2 3">T2</strain>
    </source>
</reference>
<dbReference type="SUPFAM" id="SSF51735">
    <property type="entry name" value="NAD(P)-binding Rossmann-fold domains"/>
    <property type="match status" value="1"/>
</dbReference>
<accession>A0ABM6MBU2</accession>
<evidence type="ECO:0000259" key="1">
    <source>
        <dbReference type="Pfam" id="PF05368"/>
    </source>
</evidence>
<dbReference type="Proteomes" id="UP000258016">
    <property type="component" value="Chromosome"/>
</dbReference>
<evidence type="ECO:0000313" key="3">
    <source>
        <dbReference type="Proteomes" id="UP000258016"/>
    </source>
</evidence>
<dbReference type="Pfam" id="PF05368">
    <property type="entry name" value="NmrA"/>
    <property type="match status" value="1"/>
</dbReference>
<dbReference type="InterPro" id="IPR036291">
    <property type="entry name" value="NAD(P)-bd_dom_sf"/>
</dbReference>
<dbReference type="EMBL" id="CP020083">
    <property type="protein sequence ID" value="ASR53403.1"/>
    <property type="molecule type" value="Genomic_DNA"/>
</dbReference>
<name>A0ABM6MBU2_9SPHN</name>
<keyword evidence="3" id="KW-1185">Reference proteome</keyword>
<feature type="domain" description="NmrA-like" evidence="1">
    <location>
        <begin position="121"/>
        <end position="243"/>
    </location>
</feature>
<dbReference type="RefSeq" id="WP_117353409.1">
    <property type="nucleotide sequence ID" value="NZ_CP020083.1"/>
</dbReference>
<proteinExistence type="predicted"/>
<evidence type="ECO:0000313" key="2">
    <source>
        <dbReference type="EMBL" id="ASR53403.1"/>
    </source>
</evidence>
<dbReference type="InterPro" id="IPR008030">
    <property type="entry name" value="NmrA-like"/>
</dbReference>
<sequence length="275" mass="29156">MNERVLVTGGTGKTGQQVASQLALRGIEARVATRDPSSANQVRFDWGDATTYGPALEGVGAVYLVAPTDQTEQLSAMHPFLKRAVLQVPGRLVLLSASSLEAGGPMMGEVHAWLDAHAPLWTVLRPSWFMQNFTTQHLHSILHEGCVYSATGDGRVPFIDAADIAAVAVEALTSSALPSSEHVLTGPEALTYAEAADAISARIGRPVRHCRLTVDALADRYAGSGIPRTYALTLAGMDEAIAQGSEDRITLEVERITGRPANSLASFLKGQSALD</sequence>